<dbReference type="EMBL" id="JACCCV010000002">
    <property type="protein sequence ID" value="NYF53168.1"/>
    <property type="molecule type" value="Genomic_DNA"/>
</dbReference>
<protein>
    <submittedName>
        <fullName evidence="2">Uncharacterized protein</fullName>
    </submittedName>
</protein>
<feature type="region of interest" description="Disordered" evidence="1">
    <location>
        <begin position="1"/>
        <end position="70"/>
    </location>
</feature>
<feature type="compositionally biased region" description="Basic and acidic residues" evidence="1">
    <location>
        <begin position="9"/>
        <end position="32"/>
    </location>
</feature>
<dbReference type="Proteomes" id="UP000534186">
    <property type="component" value="Unassembled WGS sequence"/>
</dbReference>
<accession>A0A7Y9NQN7</accession>
<evidence type="ECO:0000313" key="3">
    <source>
        <dbReference type="Proteomes" id="UP000534186"/>
    </source>
</evidence>
<gene>
    <name evidence="2" type="ORF">HDF12_003567</name>
</gene>
<organism evidence="2 3">
    <name type="scientific">Tunturiibacter lichenicola</name>
    <dbReference type="NCBI Taxonomy" id="2051959"/>
    <lineage>
        <taxon>Bacteria</taxon>
        <taxon>Pseudomonadati</taxon>
        <taxon>Acidobacteriota</taxon>
        <taxon>Terriglobia</taxon>
        <taxon>Terriglobales</taxon>
        <taxon>Acidobacteriaceae</taxon>
        <taxon>Tunturiibacter</taxon>
    </lineage>
</organism>
<dbReference type="AlphaFoldDB" id="A0A7Y9NQN7"/>
<proteinExistence type="predicted"/>
<evidence type="ECO:0000313" key="2">
    <source>
        <dbReference type="EMBL" id="NYF53168.1"/>
    </source>
</evidence>
<reference evidence="2 3" key="1">
    <citation type="submission" date="2020-07" db="EMBL/GenBank/DDBJ databases">
        <title>Genomic Encyclopedia of Type Strains, Phase IV (KMG-V): Genome sequencing to study the core and pangenomes of soil and plant-associated prokaryotes.</title>
        <authorList>
            <person name="Whitman W."/>
        </authorList>
    </citation>
    <scope>NUCLEOTIDE SEQUENCE [LARGE SCALE GENOMIC DNA]</scope>
    <source>
        <strain evidence="2 3">M8UP30</strain>
    </source>
</reference>
<comment type="caution">
    <text evidence="2">The sequence shown here is derived from an EMBL/GenBank/DDBJ whole genome shotgun (WGS) entry which is preliminary data.</text>
</comment>
<name>A0A7Y9NQN7_9BACT</name>
<sequence>MSQQPTAKRAQDNTSQEHEEDRHRLLPEEHTLSQKRMNGFQKVEEIKAAPSNDLDLPEGPQVQDILSIHA</sequence>
<evidence type="ECO:0000256" key="1">
    <source>
        <dbReference type="SAM" id="MobiDB-lite"/>
    </source>
</evidence>